<dbReference type="RefSeq" id="WP_065079763.1">
    <property type="nucleotide sequence ID" value="NZ_LROS01000075.1"/>
</dbReference>
<dbReference type="AlphaFoldDB" id="A0A1A6AJD6"/>
<dbReference type="Gene3D" id="3.40.50.11590">
    <property type="match status" value="1"/>
</dbReference>
<sequence>MNKNEFYTDLFHNFRKLVEDNGLLNDEVKITGRALTAEEAIGNTERKDFPIIKGKEKLLQADFKGAKGQAFTDMPNNFRGNLKQIIEMPLQTNFDTAVYIATLNAVCRYLGITDKTVHCKDGEPEKCALELVEYIKNKYGNPKIALIGFQPAMLENLSKNYKVRIVDLDANNIGKVKYGVTVEDGSKTIDDLLNWCDIVVATGSTVVNKTITNVLLNKPTIFFGTTLAGTAALMKLERFCACSK</sequence>
<evidence type="ECO:0000313" key="3">
    <source>
        <dbReference type="Proteomes" id="UP000093954"/>
    </source>
</evidence>
<name>A0A1A6AJD6_9CLOT</name>
<feature type="domain" description="Putative heavy-metal chelation" evidence="1">
    <location>
        <begin position="139"/>
        <end position="215"/>
    </location>
</feature>
<gene>
    <name evidence="2" type="ORF">CLRAG_37350</name>
</gene>
<dbReference type="EMBL" id="LROS01000075">
    <property type="protein sequence ID" value="OBR90128.1"/>
    <property type="molecule type" value="Genomic_DNA"/>
</dbReference>
<keyword evidence="3" id="KW-1185">Reference proteome</keyword>
<comment type="caution">
    <text evidence="2">The sequence shown here is derived from an EMBL/GenBank/DDBJ whole genome shotgun (WGS) entry which is preliminary data.</text>
</comment>
<organism evidence="2 3">
    <name type="scientific">Clostridium ragsdalei P11</name>
    <dbReference type="NCBI Taxonomy" id="1353534"/>
    <lineage>
        <taxon>Bacteria</taxon>
        <taxon>Bacillati</taxon>
        <taxon>Bacillota</taxon>
        <taxon>Clostridia</taxon>
        <taxon>Eubacteriales</taxon>
        <taxon>Clostridiaceae</taxon>
        <taxon>Clostridium</taxon>
    </lineage>
</organism>
<evidence type="ECO:0000259" key="1">
    <source>
        <dbReference type="Pfam" id="PF04016"/>
    </source>
</evidence>
<reference evidence="2 3" key="1">
    <citation type="journal article" date="2012" name="Front. Microbiol.">
        <title>Draft Genome Sequence of the Virulent Strain 01-B526 of the Fish Pathogen Aeromonas salmonicida.</title>
        <authorList>
            <person name="Charette S.J."/>
            <person name="Brochu F."/>
            <person name="Boyle B."/>
            <person name="Filion G."/>
            <person name="Tanaka K.H."/>
            <person name="Derome N."/>
        </authorList>
    </citation>
    <scope>NUCLEOTIDE SEQUENCE [LARGE SCALE GENOMIC DNA]</scope>
    <source>
        <strain evidence="2 3">P11</strain>
    </source>
</reference>
<dbReference type="InterPro" id="IPR007161">
    <property type="entry name" value="DUF364"/>
</dbReference>
<proteinExistence type="predicted"/>
<dbReference type="Proteomes" id="UP000093954">
    <property type="component" value="Unassembled WGS sequence"/>
</dbReference>
<protein>
    <recommendedName>
        <fullName evidence="1">Putative heavy-metal chelation domain-containing protein</fullName>
    </recommendedName>
</protein>
<dbReference type="PATRIC" id="fig|1353534.3.peg.3799"/>
<accession>A0A1A6AJD6</accession>
<evidence type="ECO:0000313" key="2">
    <source>
        <dbReference type="EMBL" id="OBR90128.1"/>
    </source>
</evidence>
<dbReference type="Pfam" id="PF04016">
    <property type="entry name" value="DUF364"/>
    <property type="match status" value="1"/>
</dbReference>
<dbReference type="SUPFAM" id="SSF159713">
    <property type="entry name" value="Dhaf3308-like"/>
    <property type="match status" value="1"/>
</dbReference>